<sequence length="397" mass="38458">MSTAQQRIDTALGSLAATAAATGCPQSQVHRMCEVSEYTRGLDTLTLSGSASGTVDLALQAGAVGDCGVSGLVTEAADAVKGIAGGEPCRQLCRTGDVLATVDQAWQGVAGSLASCGASMEQITTGCADAVAVLVDNVCGLIGSVSGAVSGTGSVAGGPLSCELAGELARGAVDAVTGLLEQRNCSLEAVVEITAGDCSSAAEAVCPVPGHEACAPEKCPQPGEQGDADICGTTVAECTDGTDGNDGAGGMCGDGQDDTVATCSEVPVQPTPGDAGVPENSEQSEQSERGGTGTSESGSPSPDTGGTGTGSVDPVEGFDKTGRTPSQEVPAVLSAGVEPGGDGGGIGGADAAGGNGEPGRGESMQDSSVGAGESWSPDVWVTADGVQAEAPETAGEW</sequence>
<feature type="compositionally biased region" description="Low complexity" evidence="1">
    <location>
        <begin position="294"/>
        <end position="304"/>
    </location>
</feature>
<evidence type="ECO:0000256" key="1">
    <source>
        <dbReference type="SAM" id="MobiDB-lite"/>
    </source>
</evidence>
<gene>
    <name evidence="2" type="ORF">Csp1_06720</name>
</gene>
<dbReference type="Proteomes" id="UP000247696">
    <property type="component" value="Chromosome"/>
</dbReference>
<accession>A0A2Z3YSC5</accession>
<dbReference type="PROSITE" id="PS51257">
    <property type="entry name" value="PROKAR_LIPOPROTEIN"/>
    <property type="match status" value="1"/>
</dbReference>
<organism evidence="2 3">
    <name type="scientific">Corynebacterium provencense</name>
    <dbReference type="NCBI Taxonomy" id="1737425"/>
    <lineage>
        <taxon>Bacteria</taxon>
        <taxon>Bacillati</taxon>
        <taxon>Actinomycetota</taxon>
        <taxon>Actinomycetes</taxon>
        <taxon>Mycobacteriales</taxon>
        <taxon>Corynebacteriaceae</taxon>
        <taxon>Corynebacterium</taxon>
    </lineage>
</organism>
<feature type="region of interest" description="Disordered" evidence="1">
    <location>
        <begin position="260"/>
        <end position="397"/>
    </location>
</feature>
<feature type="compositionally biased region" description="Gly residues" evidence="1">
    <location>
        <begin position="338"/>
        <end position="358"/>
    </location>
</feature>
<protein>
    <submittedName>
        <fullName evidence="2">Uncharacterized protein</fullName>
    </submittedName>
</protein>
<dbReference type="AlphaFoldDB" id="A0A2Z3YSC5"/>
<keyword evidence="3" id="KW-1185">Reference proteome</keyword>
<evidence type="ECO:0000313" key="2">
    <source>
        <dbReference type="EMBL" id="AWT25484.1"/>
    </source>
</evidence>
<reference evidence="3" key="1">
    <citation type="submission" date="2017-11" db="EMBL/GenBank/DDBJ databases">
        <title>Otitis media/interna in a cat caused by the recently described species Corynebacterium provencense.</title>
        <authorList>
            <person name="Kittl S."/>
            <person name="Brodard I."/>
            <person name="Rychener L."/>
            <person name="Jores J."/>
            <person name="Roosje P."/>
            <person name="Gobeli Brawand S."/>
        </authorList>
    </citation>
    <scope>NUCLEOTIDE SEQUENCE [LARGE SCALE GENOMIC DNA]</scope>
    <source>
        <strain evidence="3">17KM38</strain>
    </source>
</reference>
<dbReference type="KEGG" id="cpre:Csp1_06720"/>
<name>A0A2Z3YSC5_9CORY</name>
<dbReference type="STRING" id="1737425.GCA_900049755_00623"/>
<dbReference type="EMBL" id="CP024988">
    <property type="protein sequence ID" value="AWT25484.1"/>
    <property type="molecule type" value="Genomic_DNA"/>
</dbReference>
<proteinExistence type="predicted"/>
<evidence type="ECO:0000313" key="3">
    <source>
        <dbReference type="Proteomes" id="UP000247696"/>
    </source>
</evidence>